<dbReference type="InterPro" id="IPR052795">
    <property type="entry name" value="RREB1"/>
</dbReference>
<feature type="compositionally biased region" description="Polar residues" evidence="2">
    <location>
        <begin position="1197"/>
        <end position="1206"/>
    </location>
</feature>
<evidence type="ECO:0000256" key="1">
    <source>
        <dbReference type="PROSITE-ProRule" id="PRU00042"/>
    </source>
</evidence>
<proteinExistence type="predicted"/>
<evidence type="ECO:0000313" key="4">
    <source>
        <dbReference type="EMBL" id="CAG6631460.1"/>
    </source>
</evidence>
<dbReference type="EMBL" id="HBUF01222277">
    <property type="protein sequence ID" value="CAG6669932.1"/>
    <property type="molecule type" value="Transcribed_RNA"/>
</dbReference>
<dbReference type="InterPro" id="IPR013087">
    <property type="entry name" value="Znf_C2H2_type"/>
</dbReference>
<dbReference type="FunFam" id="3.30.160.60:FF:002095">
    <property type="entry name" value="ras-responsive element-binding protein 1"/>
    <property type="match status" value="1"/>
</dbReference>
<protein>
    <submittedName>
        <fullName evidence="4">Ras-responsive element-binding protein 1</fullName>
    </submittedName>
</protein>
<feature type="domain" description="C2H2-type" evidence="3">
    <location>
        <begin position="1372"/>
        <end position="1400"/>
    </location>
</feature>
<feature type="compositionally biased region" description="Acidic residues" evidence="2">
    <location>
        <begin position="1163"/>
        <end position="1177"/>
    </location>
</feature>
<feature type="region of interest" description="Disordered" evidence="2">
    <location>
        <begin position="1040"/>
        <end position="1137"/>
    </location>
</feature>
<dbReference type="PANTHER" id="PTHR46451:SF1">
    <property type="entry name" value="RAS-RESPONSIVE ELEMENT-BINDING PROTEIN 1"/>
    <property type="match status" value="1"/>
</dbReference>
<feature type="domain" description="C2H2-type" evidence="3">
    <location>
        <begin position="920"/>
        <end position="943"/>
    </location>
</feature>
<dbReference type="FunFam" id="3.30.160.60:FF:000813">
    <property type="entry name" value="ras-responsive element-binding protein 1 isoform X1"/>
    <property type="match status" value="1"/>
</dbReference>
<name>A0A8D8VRY4_9HEMI</name>
<dbReference type="EMBL" id="HBUF01076862">
    <property type="protein sequence ID" value="CAG6631461.1"/>
    <property type="molecule type" value="Transcribed_RNA"/>
</dbReference>
<sequence>MTTLSVQSENRALNFIIKSEDLSDATQIDHDRLAEKHKSQLLIGSARIATDKDEFECWICKAVFVSANEFTHHLRSHNSDSVSPDNKKFSCKICHKMLGSANSLDRHILIHTGERPFKCKYCSLTFTTNGNMHRHIRANHQAKHLNSSTEECWSHDSNGSADSYDDHSSPGNNEKKRKFSDSEYNNNNSSTIIDNNNVHEKFKDVISNRLNHFSCPVCNVEEISMQDLEAHMTEMHPKYQARCDKCNLVFQNHQFLNLHVYMAHTRDDLYNGLNSRKRIIPDLAGLIKETQILSGKHVQNGLSNVTHELKCEKCFLEFSNGSDLLAHYKNCVPSDGDTSSNENYSATDLSSVKSKRNCSESSVEEEKKREEFFNGLDLKNVSPNANKCLSNGAENKDLADIQSIITNTSTTHLIADLSKSPEPNTVDMSPLDSSCGDEEQQDCFAAEFRKMKLRGEFPCRLCSAIFPNLRALKGHNRVHLNSCPGSINDPYRCNMCPHSSTDKSVLLRHMRTHNGDRPYECSICRYAFTTKANCERHLRNRHSKMTRDEVKKSIIYHPSEDPTNDFSDQASYYSKEEFKKSLFTDSIKDGIGLLKSRVRVSSLLSDKTKVRSADTTESLKSANSIMNCSMNSSDWMDESPERKNLEMSAMTSDEEEEEEHHEEVEEEKIVVKTELKVTEETPLDLSVDVLDLSKKRQLLANAIKSEEDKPQDLSVKTSEPILKVESSHSPSYFVPTKLEVKEEPKESTAPEETPVDMSGMYVKNQINQLYDLVENRAFPPNIPPAFHPYFFPTPMLPLGFQPNINGAKDFQKDIFRGMPINSRGVIDQIAMASAAERIQAIQQQALLEYNKRIESTKNQFDKKSTDNPVMPLPNSGINNNTEKVVVKAPSSTSSSVKMVLKDGVLQAKPKQRRYRTERPFFCEHCSGRFTLRSNMERHIKQQHPQFWIQKQRGGSSGSRRGHPYKLLGFSERGDNKMMPLGFNPNGSHGYEDVNQFGKSLPNYGGHNEGLKSISDEVRIAISLQLKNKIISNEENGSKYYDSMKSSDTSPEHFRQSDHKENMPQMDRDYERHDDTGNEDYDEDEDDDEEEEEELIIDETSVDNHNNSMNEDIEEERMDETDEKDQSKQSPKQKDDNGALDLASVSRLLDNASTQTFRQFFRDEEEQNHDGSEEDEEGLVAPSECNGSGSDENRSESEQNVNSSTEQAPKKKSAYSLAPNRVVCPYCDRKFPWSSSLRRHILTHTGQKPYKCSHCPLLFTTKSNCDRHLLRKHGGQVPPPVEIDKAALDSQALALRNVPDRPFKCIFCPSSTFATLSNLQKHLSCKHTEEKKSDDGHSGYEESQGSGSEDIEVIDKKSPPSMEHHNISGDLPFKCYLCEGSYAERQEALEHIRLSHTSEFQLLMSKGALDMNLTQEEPPHHDDANTSEENLEQLKGKFPDYANRKVMCAFCLRRFWSAEDLRRHMRTHTGERPFSCDICRRKFTLKHSMLRHRKKHNKLSNSEENFNSDDEAPMPQHFLNNNNSIINIPVNFWAARDQESSDLISNLLGIHDKTIIDKMLLSKSAEDAARLLGVQK</sequence>
<feature type="compositionally biased region" description="Acidic residues" evidence="2">
    <location>
        <begin position="1076"/>
        <end position="1100"/>
    </location>
</feature>
<dbReference type="GO" id="GO:0000978">
    <property type="term" value="F:RNA polymerase II cis-regulatory region sequence-specific DNA binding"/>
    <property type="evidence" value="ECO:0007669"/>
    <property type="project" value="TreeGrafter"/>
</dbReference>
<dbReference type="EMBL" id="HBUF01076861">
    <property type="protein sequence ID" value="CAG6631460.1"/>
    <property type="molecule type" value="Transcribed_RNA"/>
</dbReference>
<feature type="domain" description="C2H2-type" evidence="3">
    <location>
        <begin position="1473"/>
        <end position="1500"/>
    </location>
</feature>
<feature type="compositionally biased region" description="Basic and acidic residues" evidence="2">
    <location>
        <begin position="1352"/>
        <end position="1364"/>
    </location>
</feature>
<accession>A0A8D8VRY4</accession>
<dbReference type="Gene3D" id="3.30.160.60">
    <property type="entry name" value="Classic Zinc Finger"/>
    <property type="match status" value="11"/>
</dbReference>
<feature type="domain" description="C2H2-type" evidence="3">
    <location>
        <begin position="1249"/>
        <end position="1277"/>
    </location>
</feature>
<evidence type="ECO:0000259" key="3">
    <source>
        <dbReference type="PROSITE" id="PS50157"/>
    </source>
</evidence>
<feature type="domain" description="C2H2-type" evidence="3">
    <location>
        <begin position="457"/>
        <end position="484"/>
    </location>
</feature>
<dbReference type="FunFam" id="3.30.160.60:FF:002512">
    <property type="entry name" value="Pebbled, isoform A"/>
    <property type="match status" value="1"/>
</dbReference>
<feature type="domain" description="C2H2-type" evidence="3">
    <location>
        <begin position="491"/>
        <end position="518"/>
    </location>
</feature>
<feature type="region of interest" description="Disordered" evidence="2">
    <location>
        <begin position="1163"/>
        <end position="1213"/>
    </location>
</feature>
<feature type="compositionally biased region" description="Basic and acidic residues" evidence="2">
    <location>
        <begin position="1328"/>
        <end position="1339"/>
    </location>
</feature>
<feature type="region of interest" description="Disordered" evidence="2">
    <location>
        <begin position="156"/>
        <end position="192"/>
    </location>
</feature>
<feature type="domain" description="C2H2-type" evidence="3">
    <location>
        <begin position="1445"/>
        <end position="1472"/>
    </location>
</feature>
<dbReference type="GO" id="GO:0008270">
    <property type="term" value="F:zinc ion binding"/>
    <property type="evidence" value="ECO:0007669"/>
    <property type="project" value="UniProtKB-KW"/>
</dbReference>
<feature type="region of interest" description="Disordered" evidence="2">
    <location>
        <begin position="1328"/>
        <end position="1364"/>
    </location>
</feature>
<feature type="domain" description="C2H2-type" evidence="3">
    <location>
        <begin position="117"/>
        <end position="145"/>
    </location>
</feature>
<reference evidence="4" key="1">
    <citation type="submission" date="2021-05" db="EMBL/GenBank/DDBJ databases">
        <authorList>
            <person name="Alioto T."/>
            <person name="Alioto T."/>
            <person name="Gomez Garrido J."/>
        </authorList>
    </citation>
    <scope>NUCLEOTIDE SEQUENCE</scope>
</reference>
<keyword evidence="1" id="KW-0479">Metal-binding</keyword>
<feature type="domain" description="C2H2-type" evidence="3">
    <location>
        <begin position="1221"/>
        <end position="1248"/>
    </location>
</feature>
<feature type="domain" description="C2H2-type" evidence="3">
    <location>
        <begin position="89"/>
        <end position="116"/>
    </location>
</feature>
<dbReference type="PANTHER" id="PTHR46451">
    <property type="entry name" value="RAS-RESPONSIVE ELEMENT-BINDING PROTEIN 1"/>
    <property type="match status" value="1"/>
</dbReference>
<dbReference type="Pfam" id="PF00096">
    <property type="entry name" value="zf-C2H2"/>
    <property type="match status" value="4"/>
</dbReference>
<dbReference type="GO" id="GO:0001228">
    <property type="term" value="F:DNA-binding transcription activator activity, RNA polymerase II-specific"/>
    <property type="evidence" value="ECO:0007669"/>
    <property type="project" value="TreeGrafter"/>
</dbReference>
<feature type="compositionally biased region" description="Basic and acidic residues" evidence="2">
    <location>
        <begin position="1049"/>
        <end position="1075"/>
    </location>
</feature>
<dbReference type="FunFam" id="3.30.160.60:FF:001782">
    <property type="entry name" value="Ras-responsive element-binding protein 1a"/>
    <property type="match status" value="1"/>
</dbReference>
<dbReference type="FunFam" id="3.30.160.60:FF:001788">
    <property type="entry name" value="ras-responsive element-binding protein 1"/>
    <property type="match status" value="1"/>
</dbReference>
<keyword evidence="1" id="KW-0862">Zinc</keyword>
<dbReference type="PROSITE" id="PS50157">
    <property type="entry name" value="ZINC_FINGER_C2H2_2"/>
    <property type="match status" value="12"/>
</dbReference>
<feature type="domain" description="C2H2-type" evidence="3">
    <location>
        <begin position="519"/>
        <end position="547"/>
    </location>
</feature>
<evidence type="ECO:0000256" key="2">
    <source>
        <dbReference type="SAM" id="MobiDB-lite"/>
    </source>
</evidence>
<dbReference type="GO" id="GO:0005634">
    <property type="term" value="C:nucleus"/>
    <property type="evidence" value="ECO:0007669"/>
    <property type="project" value="TreeGrafter"/>
</dbReference>
<feature type="compositionally biased region" description="Basic and acidic residues" evidence="2">
    <location>
        <begin position="1123"/>
        <end position="1136"/>
    </location>
</feature>
<organism evidence="4">
    <name type="scientific">Cacopsylla melanoneura</name>
    <dbReference type="NCBI Taxonomy" id="428564"/>
    <lineage>
        <taxon>Eukaryota</taxon>
        <taxon>Metazoa</taxon>
        <taxon>Ecdysozoa</taxon>
        <taxon>Arthropoda</taxon>
        <taxon>Hexapoda</taxon>
        <taxon>Insecta</taxon>
        <taxon>Pterygota</taxon>
        <taxon>Neoptera</taxon>
        <taxon>Paraneoptera</taxon>
        <taxon>Hemiptera</taxon>
        <taxon>Sternorrhyncha</taxon>
        <taxon>Psylloidea</taxon>
        <taxon>Psyllidae</taxon>
        <taxon>Psyllinae</taxon>
        <taxon>Cacopsylla</taxon>
    </lineage>
</organism>
<feature type="domain" description="C2H2-type" evidence="3">
    <location>
        <begin position="55"/>
        <end position="82"/>
    </location>
</feature>
<dbReference type="SMART" id="SM00355">
    <property type="entry name" value="ZnF_C2H2"/>
    <property type="match status" value="16"/>
</dbReference>
<feature type="compositionally biased region" description="Acidic residues" evidence="2">
    <location>
        <begin position="1110"/>
        <end position="1122"/>
    </location>
</feature>
<dbReference type="PROSITE" id="PS00028">
    <property type="entry name" value="ZINC_FINGER_C2H2_1"/>
    <property type="match status" value="12"/>
</dbReference>
<dbReference type="InterPro" id="IPR036236">
    <property type="entry name" value="Znf_C2H2_sf"/>
</dbReference>
<dbReference type="SUPFAM" id="SSF57667">
    <property type="entry name" value="beta-beta-alpha zinc fingers"/>
    <property type="match status" value="5"/>
</dbReference>
<keyword evidence="1" id="KW-0863">Zinc-finger</keyword>